<protein>
    <submittedName>
        <fullName evidence="1">Uncharacterized protein</fullName>
    </submittedName>
</protein>
<dbReference type="EMBL" id="JAWZYT010001649">
    <property type="protein sequence ID" value="KAK4310293.1"/>
    <property type="molecule type" value="Genomic_DNA"/>
</dbReference>
<dbReference type="AlphaFoldDB" id="A0AAE1U4S7"/>
<name>A0AAE1U4S7_9EUCA</name>
<gene>
    <name evidence="1" type="ORF">Pmani_018112</name>
</gene>
<reference evidence="1" key="1">
    <citation type="submission" date="2023-11" db="EMBL/GenBank/DDBJ databases">
        <title>Genome assemblies of two species of porcelain crab, Petrolisthes cinctipes and Petrolisthes manimaculis (Anomura: Porcellanidae).</title>
        <authorList>
            <person name="Angst P."/>
        </authorList>
    </citation>
    <scope>NUCLEOTIDE SEQUENCE</scope>
    <source>
        <strain evidence="1">PB745_02</strain>
        <tissue evidence="1">Gill</tissue>
    </source>
</reference>
<evidence type="ECO:0000313" key="1">
    <source>
        <dbReference type="EMBL" id="KAK4310293.1"/>
    </source>
</evidence>
<evidence type="ECO:0000313" key="2">
    <source>
        <dbReference type="Proteomes" id="UP001292094"/>
    </source>
</evidence>
<comment type="caution">
    <text evidence="1">The sequence shown here is derived from an EMBL/GenBank/DDBJ whole genome shotgun (WGS) entry which is preliminary data.</text>
</comment>
<accession>A0AAE1U4S7</accession>
<organism evidence="1 2">
    <name type="scientific">Petrolisthes manimaculis</name>
    <dbReference type="NCBI Taxonomy" id="1843537"/>
    <lineage>
        <taxon>Eukaryota</taxon>
        <taxon>Metazoa</taxon>
        <taxon>Ecdysozoa</taxon>
        <taxon>Arthropoda</taxon>
        <taxon>Crustacea</taxon>
        <taxon>Multicrustacea</taxon>
        <taxon>Malacostraca</taxon>
        <taxon>Eumalacostraca</taxon>
        <taxon>Eucarida</taxon>
        <taxon>Decapoda</taxon>
        <taxon>Pleocyemata</taxon>
        <taxon>Anomura</taxon>
        <taxon>Galatheoidea</taxon>
        <taxon>Porcellanidae</taxon>
        <taxon>Petrolisthes</taxon>
    </lineage>
</organism>
<proteinExistence type="predicted"/>
<keyword evidence="2" id="KW-1185">Reference proteome</keyword>
<sequence>MLVHRYPHDRHHSKRYRPPLPQHLGCQFRSASCHRNGPRHAIGYPRRGWKSLPYSTPEDRGLRLTIPAVTEWLNSCTRCRRNSRLQTDQWADALPLILLTLRATVKEDLYYSSAELVFGEDLHLPRQILLTALEGFEQTKEAAKDSCKTLSHLAAELFIRSPMSKENRFSVPEVFSNSLKNCKDSETLS</sequence>
<dbReference type="Proteomes" id="UP001292094">
    <property type="component" value="Unassembled WGS sequence"/>
</dbReference>